<evidence type="ECO:0000313" key="4">
    <source>
        <dbReference type="EMBL" id="KAJ8377890.1"/>
    </source>
</evidence>
<keyword evidence="1" id="KW-0812">Transmembrane</keyword>
<reference evidence="4" key="1">
    <citation type="journal article" date="2023" name="Science">
        <title>Genome structures resolve the early diversification of teleost fishes.</title>
        <authorList>
            <person name="Parey E."/>
            <person name="Louis A."/>
            <person name="Montfort J."/>
            <person name="Bouchez O."/>
            <person name="Roques C."/>
            <person name="Iampietro C."/>
            <person name="Lluch J."/>
            <person name="Castinel A."/>
            <person name="Donnadieu C."/>
            <person name="Desvignes T."/>
            <person name="Floi Bucao C."/>
            <person name="Jouanno E."/>
            <person name="Wen M."/>
            <person name="Mejri S."/>
            <person name="Dirks R."/>
            <person name="Jansen H."/>
            <person name="Henkel C."/>
            <person name="Chen W.J."/>
            <person name="Zahm M."/>
            <person name="Cabau C."/>
            <person name="Klopp C."/>
            <person name="Thompson A.W."/>
            <person name="Robinson-Rechavi M."/>
            <person name="Braasch I."/>
            <person name="Lecointre G."/>
            <person name="Bobe J."/>
            <person name="Postlethwait J.H."/>
            <person name="Berthelot C."/>
            <person name="Roest Crollius H."/>
            <person name="Guiguen Y."/>
        </authorList>
    </citation>
    <scope>NUCLEOTIDE SEQUENCE</scope>
    <source>
        <strain evidence="4">NC1722</strain>
    </source>
</reference>
<feature type="transmembrane region" description="Helical" evidence="1">
    <location>
        <begin position="158"/>
        <end position="180"/>
    </location>
</feature>
<feature type="signal peptide" evidence="2">
    <location>
        <begin position="1"/>
        <end position="23"/>
    </location>
</feature>
<dbReference type="InterPro" id="IPR013783">
    <property type="entry name" value="Ig-like_fold"/>
</dbReference>
<dbReference type="InterPro" id="IPR003599">
    <property type="entry name" value="Ig_sub"/>
</dbReference>
<dbReference type="InterPro" id="IPR036179">
    <property type="entry name" value="Ig-like_dom_sf"/>
</dbReference>
<evidence type="ECO:0000256" key="2">
    <source>
        <dbReference type="SAM" id="SignalP"/>
    </source>
</evidence>
<dbReference type="InterPro" id="IPR007110">
    <property type="entry name" value="Ig-like_dom"/>
</dbReference>
<name>A0AAD7RD49_9TELE</name>
<keyword evidence="5" id="KW-1185">Reference proteome</keyword>
<dbReference type="Pfam" id="PF07686">
    <property type="entry name" value="V-set"/>
    <property type="match status" value="1"/>
</dbReference>
<keyword evidence="1" id="KW-1133">Transmembrane helix</keyword>
<evidence type="ECO:0000313" key="5">
    <source>
        <dbReference type="Proteomes" id="UP001221898"/>
    </source>
</evidence>
<evidence type="ECO:0000259" key="3">
    <source>
        <dbReference type="PROSITE" id="PS50835"/>
    </source>
</evidence>
<dbReference type="EMBL" id="JAINUG010000337">
    <property type="protein sequence ID" value="KAJ8377890.1"/>
    <property type="molecule type" value="Genomic_DNA"/>
</dbReference>
<dbReference type="AlphaFoldDB" id="A0AAD7RD49"/>
<dbReference type="SUPFAM" id="SSF48726">
    <property type="entry name" value="Immunoglobulin"/>
    <property type="match status" value="1"/>
</dbReference>
<proteinExistence type="predicted"/>
<dbReference type="InterPro" id="IPR013106">
    <property type="entry name" value="Ig_V-set"/>
</dbReference>
<sequence>MRGNHFALALLMCCGSGPNELYASSELQMVRPGDNVTLPCNLTLNQQISWYRQLSDAMIPLTTTVRNNLENKTITSYHVAESDHFIPKEDGRTKSVSLRVIGVGDSDHGLYYCVEWDGGRFFSEKQLGWHSQYFTSDGFTYTHFCKDSGPERLHLSCWTLLAMVPAAFAMATAVCICGLWHRKEALGRSICSNCVSDNDSKKEVNLNYASLHLTRKPRPPQQRETPHLSGDIIYAAVSQQTLTNQNS</sequence>
<gene>
    <name evidence="4" type="ORF">AAFF_G00250410</name>
</gene>
<feature type="chain" id="PRO_5042221815" description="Ig-like domain-containing protein" evidence="2">
    <location>
        <begin position="24"/>
        <end position="247"/>
    </location>
</feature>
<dbReference type="PROSITE" id="PS50835">
    <property type="entry name" value="IG_LIKE"/>
    <property type="match status" value="1"/>
</dbReference>
<feature type="domain" description="Ig-like" evidence="3">
    <location>
        <begin position="18"/>
        <end position="113"/>
    </location>
</feature>
<organism evidence="4 5">
    <name type="scientific">Aldrovandia affinis</name>
    <dbReference type="NCBI Taxonomy" id="143900"/>
    <lineage>
        <taxon>Eukaryota</taxon>
        <taxon>Metazoa</taxon>
        <taxon>Chordata</taxon>
        <taxon>Craniata</taxon>
        <taxon>Vertebrata</taxon>
        <taxon>Euteleostomi</taxon>
        <taxon>Actinopterygii</taxon>
        <taxon>Neopterygii</taxon>
        <taxon>Teleostei</taxon>
        <taxon>Notacanthiformes</taxon>
        <taxon>Halosauridae</taxon>
        <taxon>Aldrovandia</taxon>
    </lineage>
</organism>
<accession>A0AAD7RD49</accession>
<evidence type="ECO:0000256" key="1">
    <source>
        <dbReference type="SAM" id="Phobius"/>
    </source>
</evidence>
<keyword evidence="2" id="KW-0732">Signal</keyword>
<comment type="caution">
    <text evidence="4">The sequence shown here is derived from an EMBL/GenBank/DDBJ whole genome shotgun (WGS) entry which is preliminary data.</text>
</comment>
<protein>
    <recommendedName>
        <fullName evidence="3">Ig-like domain-containing protein</fullName>
    </recommendedName>
</protein>
<dbReference type="Gene3D" id="2.60.40.10">
    <property type="entry name" value="Immunoglobulins"/>
    <property type="match status" value="1"/>
</dbReference>
<dbReference type="Proteomes" id="UP001221898">
    <property type="component" value="Unassembled WGS sequence"/>
</dbReference>
<dbReference type="SMART" id="SM00409">
    <property type="entry name" value="IG"/>
    <property type="match status" value="1"/>
</dbReference>
<keyword evidence="1" id="KW-0472">Membrane</keyword>